<keyword evidence="4 8" id="KW-0456">Lyase</keyword>
<dbReference type="GO" id="GO:0005737">
    <property type="term" value="C:cytoplasm"/>
    <property type="evidence" value="ECO:0007669"/>
    <property type="project" value="InterPro"/>
</dbReference>
<dbReference type="PANTHER" id="PTHR10889:SF3">
    <property type="entry name" value="DEOXYRIBOSE-PHOSPHATE ALDOLASE"/>
    <property type="match status" value="1"/>
</dbReference>
<dbReference type="OrthoDB" id="9774832at2"/>
<keyword evidence="5" id="KW-0704">Schiff base</keyword>
<name>A0A2Z4FRD7_9DELT</name>
<dbReference type="EMBL" id="CP030032">
    <property type="protein sequence ID" value="AWV91285.1"/>
    <property type="molecule type" value="Genomic_DNA"/>
</dbReference>
<dbReference type="Gene3D" id="3.20.20.70">
    <property type="entry name" value="Aldolase class I"/>
    <property type="match status" value="1"/>
</dbReference>
<dbReference type="RefSeq" id="WP_111337417.1">
    <property type="nucleotide sequence ID" value="NZ_CP030032.1"/>
</dbReference>
<reference evidence="8 9" key="1">
    <citation type="submission" date="2018-06" db="EMBL/GenBank/DDBJ databases">
        <title>Lujinxingia sediminis gen. nov. sp. nov., a new facultative anaerobic member of the class Deltaproteobacteria, and proposal of Lujinxingaceae fam. nov.</title>
        <authorList>
            <person name="Guo L.-Y."/>
            <person name="Li C.-M."/>
            <person name="Wang S."/>
            <person name="Du Z.-J."/>
        </authorList>
    </citation>
    <scope>NUCLEOTIDE SEQUENCE [LARGE SCALE GENOMIC DNA]</scope>
    <source>
        <strain evidence="8 9">FA350</strain>
    </source>
</reference>
<dbReference type="NCBIfam" id="TIGR00126">
    <property type="entry name" value="deoC"/>
    <property type="match status" value="1"/>
</dbReference>
<evidence type="ECO:0000256" key="5">
    <source>
        <dbReference type="ARBA" id="ARBA00023270"/>
    </source>
</evidence>
<organism evidence="8 9">
    <name type="scientific">Bradymonas sediminis</name>
    <dbReference type="NCBI Taxonomy" id="1548548"/>
    <lineage>
        <taxon>Bacteria</taxon>
        <taxon>Deltaproteobacteria</taxon>
        <taxon>Bradymonadales</taxon>
        <taxon>Bradymonadaceae</taxon>
        <taxon>Bradymonas</taxon>
    </lineage>
</organism>
<dbReference type="GO" id="GO:0004139">
    <property type="term" value="F:deoxyribose-phosphate aldolase activity"/>
    <property type="evidence" value="ECO:0007669"/>
    <property type="project" value="UniProtKB-UniRule"/>
</dbReference>
<evidence type="ECO:0000256" key="1">
    <source>
        <dbReference type="ARBA" id="ARBA00004816"/>
    </source>
</evidence>
<evidence type="ECO:0000313" key="8">
    <source>
        <dbReference type="EMBL" id="AWV91285.1"/>
    </source>
</evidence>
<keyword evidence="9" id="KW-1185">Reference proteome</keyword>
<dbReference type="SUPFAM" id="SSF51569">
    <property type="entry name" value="Aldolase"/>
    <property type="match status" value="1"/>
</dbReference>
<dbReference type="AlphaFoldDB" id="A0A2Z4FRD7"/>
<accession>A0A2Z4FRD7</accession>
<comment type="similarity">
    <text evidence="2">Belongs to the DeoC/FbaB aldolase family. DeoC type 2 subfamily.</text>
</comment>
<dbReference type="GO" id="GO:0009264">
    <property type="term" value="P:deoxyribonucleotide catabolic process"/>
    <property type="evidence" value="ECO:0007669"/>
    <property type="project" value="UniProtKB-UniRule"/>
</dbReference>
<dbReference type="InterPro" id="IPR013785">
    <property type="entry name" value="Aldolase_TIM"/>
</dbReference>
<evidence type="ECO:0000256" key="4">
    <source>
        <dbReference type="ARBA" id="ARBA00023239"/>
    </source>
</evidence>
<evidence type="ECO:0000256" key="7">
    <source>
        <dbReference type="NCBIfam" id="TIGR00126"/>
    </source>
</evidence>
<dbReference type="CDD" id="cd00959">
    <property type="entry name" value="DeoC"/>
    <property type="match status" value="1"/>
</dbReference>
<dbReference type="Proteomes" id="UP000249799">
    <property type="component" value="Chromosome"/>
</dbReference>
<evidence type="ECO:0000256" key="6">
    <source>
        <dbReference type="ARBA" id="ARBA00048791"/>
    </source>
</evidence>
<comment type="pathway">
    <text evidence="1">Carbohydrate degradation; 2-deoxy-D-ribose 1-phosphate degradation; D-glyceraldehyde 3-phosphate and acetaldehyde from 2-deoxy-alpha-D-ribose 1-phosphate: step 2/2.</text>
</comment>
<evidence type="ECO:0000256" key="3">
    <source>
        <dbReference type="ARBA" id="ARBA00012515"/>
    </source>
</evidence>
<dbReference type="SMART" id="SM01133">
    <property type="entry name" value="DeoC"/>
    <property type="match status" value="1"/>
</dbReference>
<dbReference type="GO" id="GO:0016052">
    <property type="term" value="P:carbohydrate catabolic process"/>
    <property type="evidence" value="ECO:0007669"/>
    <property type="project" value="TreeGrafter"/>
</dbReference>
<sequence>MSNSYQTPRVPAVDQVGVEERAARFNTRSIKKGAKLAGLDMAISMIDLTTLAGDDTPGKVRMLCRKALRPSATLETPQVAAVCVYPSMVKVAVEELAGSKINVASVATYFPSGQTTMRERLEDVKSAVGDGASEIDMVINRGAFLSGEYARVFDEICQVRAACGDAHLKVILETGELHTYDNVRLASQIAIDAGAHFIKTSTGKISPAATMPVTLVMLQTIRDHYLQTGKMVGMKPAGGIRDTKTALRYLIMVKETLGDAWLNPDWFRFGASSLLNDLLMQIEKQHSGHYHSSRYLSIS</sequence>
<dbReference type="PANTHER" id="PTHR10889">
    <property type="entry name" value="DEOXYRIBOSE-PHOSPHATE ALDOLASE"/>
    <property type="match status" value="1"/>
</dbReference>
<dbReference type="PIRSF" id="PIRSF001357">
    <property type="entry name" value="DeoC"/>
    <property type="match status" value="1"/>
</dbReference>
<dbReference type="EC" id="4.1.2.4" evidence="3 7"/>
<dbReference type="KEGG" id="bsed:DN745_18925"/>
<dbReference type="InterPro" id="IPR011343">
    <property type="entry name" value="DeoC"/>
</dbReference>
<dbReference type="Pfam" id="PF01791">
    <property type="entry name" value="DeoC"/>
    <property type="match status" value="1"/>
</dbReference>
<evidence type="ECO:0000313" key="9">
    <source>
        <dbReference type="Proteomes" id="UP000249799"/>
    </source>
</evidence>
<comment type="catalytic activity">
    <reaction evidence="6">
        <text>2-deoxy-D-ribose 5-phosphate = D-glyceraldehyde 3-phosphate + acetaldehyde</text>
        <dbReference type="Rhea" id="RHEA:12821"/>
        <dbReference type="ChEBI" id="CHEBI:15343"/>
        <dbReference type="ChEBI" id="CHEBI:59776"/>
        <dbReference type="ChEBI" id="CHEBI:62877"/>
        <dbReference type="EC" id="4.1.2.4"/>
    </reaction>
</comment>
<proteinExistence type="inferred from homology"/>
<protein>
    <recommendedName>
        <fullName evidence="3 7">Deoxyribose-phosphate aldolase</fullName>
        <ecNumber evidence="3 7">4.1.2.4</ecNumber>
    </recommendedName>
</protein>
<gene>
    <name evidence="8" type="primary">deoC</name>
    <name evidence="8" type="ORF">DN745_18925</name>
</gene>
<evidence type="ECO:0000256" key="2">
    <source>
        <dbReference type="ARBA" id="ARBA00009473"/>
    </source>
</evidence>
<dbReference type="InterPro" id="IPR002915">
    <property type="entry name" value="DeoC/FbaB/LacD_aldolase"/>
</dbReference>